<sequence>MERERSTEERDTLERSTKKFKENHGLDGDHSQSNEKGRNTFRSCKDKLVRDIPGAYEQAFGFAANMEEEVESNVEEDYLCDGMVAISLSKEEKTRIREPWGQAIIVKMFGKNMGFLFLSTRLRAMWMPVGGMDCIDIGNDFFLIKFEFQSDLEAEKDVRADAYGEWIVVARKKKPNGNGKSSQKGYVREE</sequence>
<keyword evidence="3" id="KW-1185">Reference proteome</keyword>
<gene>
    <name evidence="2" type="ORF">SO802_015226</name>
</gene>
<comment type="caution">
    <text evidence="2">The sequence shown here is derived from an EMBL/GenBank/DDBJ whole genome shotgun (WGS) entry which is preliminary data.</text>
</comment>
<protein>
    <recommendedName>
        <fullName evidence="4">DUF4283 domain-containing protein</fullName>
    </recommendedName>
</protein>
<evidence type="ECO:0000313" key="3">
    <source>
        <dbReference type="Proteomes" id="UP001459277"/>
    </source>
</evidence>
<accession>A0AAW2CWD1</accession>
<name>A0AAW2CWD1_9ROSI</name>
<evidence type="ECO:0008006" key="4">
    <source>
        <dbReference type="Google" id="ProtNLM"/>
    </source>
</evidence>
<dbReference type="EMBL" id="JAZDWU010000005">
    <property type="protein sequence ID" value="KAL0001445.1"/>
    <property type="molecule type" value="Genomic_DNA"/>
</dbReference>
<organism evidence="2 3">
    <name type="scientific">Lithocarpus litseifolius</name>
    <dbReference type="NCBI Taxonomy" id="425828"/>
    <lineage>
        <taxon>Eukaryota</taxon>
        <taxon>Viridiplantae</taxon>
        <taxon>Streptophyta</taxon>
        <taxon>Embryophyta</taxon>
        <taxon>Tracheophyta</taxon>
        <taxon>Spermatophyta</taxon>
        <taxon>Magnoliopsida</taxon>
        <taxon>eudicotyledons</taxon>
        <taxon>Gunneridae</taxon>
        <taxon>Pentapetalae</taxon>
        <taxon>rosids</taxon>
        <taxon>fabids</taxon>
        <taxon>Fagales</taxon>
        <taxon>Fagaceae</taxon>
        <taxon>Lithocarpus</taxon>
    </lineage>
</organism>
<evidence type="ECO:0000256" key="1">
    <source>
        <dbReference type="SAM" id="MobiDB-lite"/>
    </source>
</evidence>
<feature type="region of interest" description="Disordered" evidence="1">
    <location>
        <begin position="1"/>
        <end position="40"/>
    </location>
</feature>
<dbReference type="AlphaFoldDB" id="A0AAW2CWD1"/>
<dbReference type="Proteomes" id="UP001459277">
    <property type="component" value="Unassembled WGS sequence"/>
</dbReference>
<proteinExistence type="predicted"/>
<evidence type="ECO:0000313" key="2">
    <source>
        <dbReference type="EMBL" id="KAL0001445.1"/>
    </source>
</evidence>
<reference evidence="2 3" key="1">
    <citation type="submission" date="2024-01" db="EMBL/GenBank/DDBJ databases">
        <title>A telomere-to-telomere, gap-free genome of sweet tea (Lithocarpus litseifolius).</title>
        <authorList>
            <person name="Zhou J."/>
        </authorList>
    </citation>
    <scope>NUCLEOTIDE SEQUENCE [LARGE SCALE GENOMIC DNA]</scope>
    <source>
        <strain evidence="2">Zhou-2022a</strain>
        <tissue evidence="2">Leaf</tissue>
    </source>
</reference>